<dbReference type="InterPro" id="IPR006439">
    <property type="entry name" value="HAD-SF_hydro_IA"/>
</dbReference>
<protein>
    <submittedName>
        <fullName evidence="1">TIGR01548 family HAD-type hydrolase</fullName>
    </submittedName>
</protein>
<gene>
    <name evidence="1" type="ORF">NJ959_27165</name>
</gene>
<comment type="caution">
    <text evidence="1">The sequence shown here is derived from an EMBL/GenBank/DDBJ whole genome shotgun (WGS) entry which is preliminary data.</text>
</comment>
<name>A0AAE3GX46_9CYAN</name>
<dbReference type="Pfam" id="PF00702">
    <property type="entry name" value="Hydrolase"/>
    <property type="match status" value="1"/>
</dbReference>
<sequence length="275" mass="30668">MTEPQSTPLTSNWRAIAVFDIDGVVRDVSGSYRRAIADTVEYFTQSAYRPSSVEIDQLKSEGLWNNDWQASQELIYRYFEAQGQGRSQISLNYDTLVDFFNSRYRGSNPDNWTGYICNEPLLLKPSYLENLTGGGILWGFFSGATRDEALYALSGRLGLVAPLLIAMEDAPGKPNPTGLLAAVEQLEQKHKIDNKLPVIYVGDTVADIYTAENAKTQHPQRNWIGVGILPPHVQETAQRRDGYEKNLQNAGAKIVLSNVELLTPEAIQELINLNC</sequence>
<keyword evidence="1" id="KW-0378">Hydrolase</keyword>
<organism evidence="1 2">
    <name type="scientific">Limnofasciculus baicalensis BBK-W-15</name>
    <dbReference type="NCBI Taxonomy" id="2699891"/>
    <lineage>
        <taxon>Bacteria</taxon>
        <taxon>Bacillati</taxon>
        <taxon>Cyanobacteriota</taxon>
        <taxon>Cyanophyceae</taxon>
        <taxon>Coleofasciculales</taxon>
        <taxon>Coleofasciculaceae</taxon>
        <taxon>Limnofasciculus</taxon>
        <taxon>Limnofasciculus baicalensis</taxon>
    </lineage>
</organism>
<dbReference type="EMBL" id="JAMZMM010000482">
    <property type="protein sequence ID" value="MCP2732114.1"/>
    <property type="molecule type" value="Genomic_DNA"/>
</dbReference>
<dbReference type="SUPFAM" id="SSF56784">
    <property type="entry name" value="HAD-like"/>
    <property type="match status" value="1"/>
</dbReference>
<dbReference type="Gene3D" id="3.40.50.1000">
    <property type="entry name" value="HAD superfamily/HAD-like"/>
    <property type="match status" value="1"/>
</dbReference>
<evidence type="ECO:0000313" key="1">
    <source>
        <dbReference type="EMBL" id="MCP2732114.1"/>
    </source>
</evidence>
<dbReference type="AlphaFoldDB" id="A0AAE3GX46"/>
<reference evidence="1" key="1">
    <citation type="submission" date="2022-06" db="EMBL/GenBank/DDBJ databases">
        <title>New cyanobacteria of genus Symplocastrum in benthos of Lake Baikal.</title>
        <authorList>
            <person name="Sorokovikova E."/>
            <person name="Tikhonova I."/>
            <person name="Krasnopeev A."/>
            <person name="Evseev P."/>
            <person name="Gladkikh A."/>
            <person name="Belykh O."/>
        </authorList>
    </citation>
    <scope>NUCLEOTIDE SEQUENCE</scope>
    <source>
        <strain evidence="1">BBK-W-15</strain>
    </source>
</reference>
<dbReference type="NCBIfam" id="TIGR01548">
    <property type="entry name" value="HAD-SF-IA-hyp1"/>
    <property type="match status" value="1"/>
</dbReference>
<dbReference type="InterPro" id="IPR036412">
    <property type="entry name" value="HAD-like_sf"/>
</dbReference>
<evidence type="ECO:0000313" key="2">
    <source>
        <dbReference type="Proteomes" id="UP001204953"/>
    </source>
</evidence>
<dbReference type="NCBIfam" id="TIGR01549">
    <property type="entry name" value="HAD-SF-IA-v1"/>
    <property type="match status" value="1"/>
</dbReference>
<dbReference type="GO" id="GO:0016787">
    <property type="term" value="F:hydrolase activity"/>
    <property type="evidence" value="ECO:0007669"/>
    <property type="project" value="UniProtKB-KW"/>
</dbReference>
<keyword evidence="2" id="KW-1185">Reference proteome</keyword>
<accession>A0AAE3GX46</accession>
<dbReference type="Proteomes" id="UP001204953">
    <property type="component" value="Unassembled WGS sequence"/>
</dbReference>
<dbReference type="InterPro" id="IPR023214">
    <property type="entry name" value="HAD_sf"/>
</dbReference>
<dbReference type="RefSeq" id="WP_254014842.1">
    <property type="nucleotide sequence ID" value="NZ_JAMZMM010000482.1"/>
</dbReference>
<proteinExistence type="predicted"/>
<dbReference type="InterPro" id="IPR006438">
    <property type="entry name" value="HAD-SF_TIGR01548"/>
</dbReference>